<dbReference type="NCBIfam" id="NF001492">
    <property type="entry name" value="PRK00346.2-2"/>
    <property type="match status" value="1"/>
</dbReference>
<comment type="function">
    <text evidence="9">Nucleotidase that shows phosphatase activity on nucleoside 5'-monophosphates.</text>
</comment>
<comment type="similarity">
    <text evidence="4 9">Belongs to the SurE nucleotidase family.</text>
</comment>
<dbReference type="PANTHER" id="PTHR30457">
    <property type="entry name" value="5'-NUCLEOTIDASE SURE"/>
    <property type="match status" value="1"/>
</dbReference>
<comment type="cofactor">
    <cofactor evidence="2">
        <name>Mg(2+)</name>
        <dbReference type="ChEBI" id="CHEBI:18420"/>
    </cofactor>
</comment>
<evidence type="ECO:0000256" key="5">
    <source>
        <dbReference type="ARBA" id="ARBA00022490"/>
    </source>
</evidence>
<dbReference type="HAMAP" id="MF_00060">
    <property type="entry name" value="SurE"/>
    <property type="match status" value="1"/>
</dbReference>
<evidence type="ECO:0000256" key="8">
    <source>
        <dbReference type="ARBA" id="ARBA00022801"/>
    </source>
</evidence>
<sequence>MKKKPLILVTNDDGISAPGIRTLISVMKEIGEVVVVAPDSPQSATGHAITINNTLYLNKVNIDGELEQEYSCSGTPVDCVKFAVNEILKRKPDLCVSGINHGSNSSINVIYSGTMSAAVEAGIEGIPAIGFSLLDYDWNADFEPTRNFIQKIALEVLEQGLPEGVILNVNFPKLKANDIKGIKVCRQAKAMWVEKFDKRKTPHNRDYYWLTGEFVNLDKGEDTDEWALKNGYISLVPVQFDLTAHHAIQNLNTWKLNE</sequence>
<dbReference type="GO" id="GO:0046872">
    <property type="term" value="F:metal ion binding"/>
    <property type="evidence" value="ECO:0007669"/>
    <property type="project" value="UniProtKB-UniRule"/>
</dbReference>
<evidence type="ECO:0000256" key="1">
    <source>
        <dbReference type="ARBA" id="ARBA00000815"/>
    </source>
</evidence>
<feature type="domain" description="Survival protein SurE-like phosphatase/nucleotidase" evidence="10">
    <location>
        <begin position="7"/>
        <end position="193"/>
    </location>
</feature>
<evidence type="ECO:0000256" key="3">
    <source>
        <dbReference type="ARBA" id="ARBA00004496"/>
    </source>
</evidence>
<feature type="binding site" evidence="9">
    <location>
        <position position="12"/>
    </location>
    <ligand>
        <name>a divalent metal cation</name>
        <dbReference type="ChEBI" id="CHEBI:60240"/>
    </ligand>
</feature>
<dbReference type="EC" id="3.1.3.5" evidence="9"/>
<dbReference type="InterPro" id="IPR002828">
    <property type="entry name" value="SurE-like_Pase/nucleotidase"/>
</dbReference>
<feature type="binding site" evidence="9">
    <location>
        <position position="100"/>
    </location>
    <ligand>
        <name>a divalent metal cation</name>
        <dbReference type="ChEBI" id="CHEBI:60240"/>
    </ligand>
</feature>
<gene>
    <name evidence="9" type="primary">surE</name>
    <name evidence="11" type="ORF">FK004_07700</name>
</gene>
<dbReference type="Gene3D" id="3.40.1210.10">
    <property type="entry name" value="Survival protein SurE-like phosphatase/nucleotidase"/>
    <property type="match status" value="1"/>
</dbReference>
<proteinExistence type="inferred from homology"/>
<reference evidence="11 12" key="1">
    <citation type="submission" date="2017-04" db="EMBL/GenBank/DDBJ databases">
        <title>Complete genome sequence of Flavobacterium kingsejong AJ004.</title>
        <authorList>
            <person name="Lee P.C."/>
        </authorList>
    </citation>
    <scope>NUCLEOTIDE SEQUENCE [LARGE SCALE GENOMIC DNA]</scope>
    <source>
        <strain evidence="11 12">AJ004</strain>
    </source>
</reference>
<dbReference type="GO" id="GO:0008253">
    <property type="term" value="F:5'-nucleotidase activity"/>
    <property type="evidence" value="ECO:0007669"/>
    <property type="project" value="UniProtKB-UniRule"/>
</dbReference>
<accession>A0A2S1LN05</accession>
<evidence type="ECO:0000256" key="7">
    <source>
        <dbReference type="ARBA" id="ARBA00022741"/>
    </source>
</evidence>
<dbReference type="Pfam" id="PF01975">
    <property type="entry name" value="SurE"/>
    <property type="match status" value="1"/>
</dbReference>
<dbReference type="EMBL" id="CP020919">
    <property type="protein sequence ID" value="AWG25125.1"/>
    <property type="molecule type" value="Genomic_DNA"/>
</dbReference>
<dbReference type="NCBIfam" id="TIGR00087">
    <property type="entry name" value="surE"/>
    <property type="match status" value="1"/>
</dbReference>
<keyword evidence="6 9" id="KW-0479">Metal-binding</keyword>
<keyword evidence="5 9" id="KW-0963">Cytoplasm</keyword>
<comment type="cofactor">
    <cofactor evidence="9">
        <name>a divalent metal cation</name>
        <dbReference type="ChEBI" id="CHEBI:60240"/>
    </cofactor>
    <text evidence="9">Binds 1 divalent metal cation per subunit.</text>
</comment>
<evidence type="ECO:0000256" key="2">
    <source>
        <dbReference type="ARBA" id="ARBA00001946"/>
    </source>
</evidence>
<protein>
    <recommendedName>
        <fullName evidence="9">5'-nucleotidase SurE</fullName>
        <ecNumber evidence="9">3.1.3.5</ecNumber>
    </recommendedName>
    <alternativeName>
        <fullName evidence="9">Nucleoside 5'-monophosphate phosphohydrolase</fullName>
    </alternativeName>
</protein>
<keyword evidence="12" id="KW-1185">Reference proteome</keyword>
<keyword evidence="8 9" id="KW-0378">Hydrolase</keyword>
<dbReference type="Proteomes" id="UP000244677">
    <property type="component" value="Chromosome"/>
</dbReference>
<comment type="subcellular location">
    <subcellularLocation>
        <location evidence="3 9">Cytoplasm</location>
    </subcellularLocation>
</comment>
<dbReference type="AlphaFoldDB" id="A0A2S1LN05"/>
<evidence type="ECO:0000256" key="4">
    <source>
        <dbReference type="ARBA" id="ARBA00011062"/>
    </source>
</evidence>
<evidence type="ECO:0000313" key="12">
    <source>
        <dbReference type="Proteomes" id="UP000244677"/>
    </source>
</evidence>
<dbReference type="InterPro" id="IPR036523">
    <property type="entry name" value="SurE-like_sf"/>
</dbReference>
<dbReference type="OrthoDB" id="9780815at2"/>
<dbReference type="PANTHER" id="PTHR30457:SF0">
    <property type="entry name" value="PHOSPHATASE, PUTATIVE (AFU_ORTHOLOGUE AFUA_4G01070)-RELATED"/>
    <property type="match status" value="1"/>
</dbReference>
<evidence type="ECO:0000256" key="6">
    <source>
        <dbReference type="ARBA" id="ARBA00022723"/>
    </source>
</evidence>
<dbReference type="NCBIfam" id="NF001490">
    <property type="entry name" value="PRK00346.1-4"/>
    <property type="match status" value="1"/>
</dbReference>
<evidence type="ECO:0000256" key="9">
    <source>
        <dbReference type="HAMAP-Rule" id="MF_00060"/>
    </source>
</evidence>
<evidence type="ECO:0000259" key="10">
    <source>
        <dbReference type="Pfam" id="PF01975"/>
    </source>
</evidence>
<dbReference type="KEGG" id="fki:FK004_07700"/>
<feature type="binding site" evidence="9">
    <location>
        <position position="13"/>
    </location>
    <ligand>
        <name>a divalent metal cation</name>
        <dbReference type="ChEBI" id="CHEBI:60240"/>
    </ligand>
</feature>
<dbReference type="SUPFAM" id="SSF64167">
    <property type="entry name" value="SurE-like"/>
    <property type="match status" value="1"/>
</dbReference>
<feature type="binding site" evidence="9">
    <location>
        <position position="43"/>
    </location>
    <ligand>
        <name>a divalent metal cation</name>
        <dbReference type="ChEBI" id="CHEBI:60240"/>
    </ligand>
</feature>
<keyword evidence="7 9" id="KW-0547">Nucleotide-binding</keyword>
<evidence type="ECO:0000313" key="11">
    <source>
        <dbReference type="EMBL" id="AWG25125.1"/>
    </source>
</evidence>
<comment type="catalytic activity">
    <reaction evidence="1 9">
        <text>a ribonucleoside 5'-phosphate + H2O = a ribonucleoside + phosphate</text>
        <dbReference type="Rhea" id="RHEA:12484"/>
        <dbReference type="ChEBI" id="CHEBI:15377"/>
        <dbReference type="ChEBI" id="CHEBI:18254"/>
        <dbReference type="ChEBI" id="CHEBI:43474"/>
        <dbReference type="ChEBI" id="CHEBI:58043"/>
        <dbReference type="EC" id="3.1.3.5"/>
    </reaction>
</comment>
<name>A0A2S1LN05_9FLAO</name>
<dbReference type="GO" id="GO:0005737">
    <property type="term" value="C:cytoplasm"/>
    <property type="evidence" value="ECO:0007669"/>
    <property type="project" value="UniProtKB-SubCell"/>
</dbReference>
<dbReference type="FunFam" id="3.40.1210.10:FF:000001">
    <property type="entry name" value="5'/3'-nucleotidase SurE"/>
    <property type="match status" value="1"/>
</dbReference>
<dbReference type="InterPro" id="IPR030048">
    <property type="entry name" value="SurE"/>
</dbReference>
<dbReference type="GO" id="GO:0000166">
    <property type="term" value="F:nucleotide binding"/>
    <property type="evidence" value="ECO:0007669"/>
    <property type="project" value="UniProtKB-KW"/>
</dbReference>
<organism evidence="11 12">
    <name type="scientific">Flavobacterium kingsejongi</name>
    <dbReference type="NCBI Taxonomy" id="1678728"/>
    <lineage>
        <taxon>Bacteria</taxon>
        <taxon>Pseudomonadati</taxon>
        <taxon>Bacteroidota</taxon>
        <taxon>Flavobacteriia</taxon>
        <taxon>Flavobacteriales</taxon>
        <taxon>Flavobacteriaceae</taxon>
        <taxon>Flavobacterium</taxon>
    </lineage>
</organism>